<comment type="caution">
    <text evidence="9">The sequence shown here is derived from an EMBL/GenBank/DDBJ whole genome shotgun (WGS) entry which is preliminary data.</text>
</comment>
<comment type="cofactor">
    <cofactor evidence="1">
        <name>Mg(2+)</name>
        <dbReference type="ChEBI" id="CHEBI:18420"/>
    </cofactor>
</comment>
<dbReference type="Gene3D" id="3.40.50.1010">
    <property type="entry name" value="5'-nuclease"/>
    <property type="match status" value="1"/>
</dbReference>
<accession>A0A4R6JJF0</accession>
<sequence length="138" mass="15517">MANERVTLVDTCVLLDILTDNRTWADWSATAVADARDQGELVINPLIYAEVSAGFERIEEVDAALPKTDFRREPLPYEAGFLAAKAFLAYRRRGGTKTSPLPDFYVGAHAAVHRYRVITRDKARFQTYFPGVELLLPN</sequence>
<keyword evidence="3" id="KW-0540">Nuclease</keyword>
<name>A0A4R6JJF0_9ACTN</name>
<dbReference type="AlphaFoldDB" id="A0A4R6JJF0"/>
<organism evidence="9 10">
    <name type="scientific">Kribbella caucasensis</name>
    <dbReference type="NCBI Taxonomy" id="2512215"/>
    <lineage>
        <taxon>Bacteria</taxon>
        <taxon>Bacillati</taxon>
        <taxon>Actinomycetota</taxon>
        <taxon>Actinomycetes</taxon>
        <taxon>Propionibacteriales</taxon>
        <taxon>Kribbellaceae</taxon>
        <taxon>Kribbella</taxon>
    </lineage>
</organism>
<dbReference type="GO" id="GO:0016787">
    <property type="term" value="F:hydrolase activity"/>
    <property type="evidence" value="ECO:0007669"/>
    <property type="project" value="UniProtKB-KW"/>
</dbReference>
<protein>
    <recommendedName>
        <fullName evidence="8">PIN domain-containing protein</fullName>
    </recommendedName>
</protein>
<dbReference type="Proteomes" id="UP000295388">
    <property type="component" value="Unassembled WGS sequence"/>
</dbReference>
<dbReference type="InterPro" id="IPR002716">
    <property type="entry name" value="PIN_dom"/>
</dbReference>
<dbReference type="Pfam" id="PF01850">
    <property type="entry name" value="PIN"/>
    <property type="match status" value="1"/>
</dbReference>
<dbReference type="OrthoDB" id="9800524at2"/>
<dbReference type="GO" id="GO:0004518">
    <property type="term" value="F:nuclease activity"/>
    <property type="evidence" value="ECO:0007669"/>
    <property type="project" value="UniProtKB-KW"/>
</dbReference>
<reference evidence="9 10" key="1">
    <citation type="submission" date="2019-03" db="EMBL/GenBank/DDBJ databases">
        <title>Genomic Encyclopedia of Type Strains, Phase III (KMG-III): the genomes of soil and plant-associated and newly described type strains.</title>
        <authorList>
            <person name="Whitman W."/>
        </authorList>
    </citation>
    <scope>NUCLEOTIDE SEQUENCE [LARGE SCALE GENOMIC DNA]</scope>
    <source>
        <strain evidence="9 10">VKM Ac-2527</strain>
    </source>
</reference>
<evidence type="ECO:0000256" key="1">
    <source>
        <dbReference type="ARBA" id="ARBA00001946"/>
    </source>
</evidence>
<evidence type="ECO:0000256" key="7">
    <source>
        <dbReference type="ARBA" id="ARBA00038093"/>
    </source>
</evidence>
<evidence type="ECO:0000313" key="9">
    <source>
        <dbReference type="EMBL" id="TDO35767.1"/>
    </source>
</evidence>
<keyword evidence="6" id="KW-0460">Magnesium</keyword>
<keyword evidence="4" id="KW-0479">Metal-binding</keyword>
<evidence type="ECO:0000259" key="8">
    <source>
        <dbReference type="Pfam" id="PF01850"/>
    </source>
</evidence>
<evidence type="ECO:0000256" key="3">
    <source>
        <dbReference type="ARBA" id="ARBA00022722"/>
    </source>
</evidence>
<keyword evidence="10" id="KW-1185">Reference proteome</keyword>
<dbReference type="SUPFAM" id="SSF88723">
    <property type="entry name" value="PIN domain-like"/>
    <property type="match status" value="1"/>
</dbReference>
<dbReference type="InterPro" id="IPR029060">
    <property type="entry name" value="PIN-like_dom_sf"/>
</dbReference>
<dbReference type="GO" id="GO:0046872">
    <property type="term" value="F:metal ion binding"/>
    <property type="evidence" value="ECO:0007669"/>
    <property type="project" value="UniProtKB-KW"/>
</dbReference>
<gene>
    <name evidence="9" type="ORF">EV643_12139</name>
</gene>
<keyword evidence="2" id="KW-1277">Toxin-antitoxin system</keyword>
<dbReference type="PANTHER" id="PTHR33653">
    <property type="entry name" value="RIBONUCLEASE VAPC2"/>
    <property type="match status" value="1"/>
</dbReference>
<dbReference type="PANTHER" id="PTHR33653:SF1">
    <property type="entry name" value="RIBONUCLEASE VAPC2"/>
    <property type="match status" value="1"/>
</dbReference>
<evidence type="ECO:0000256" key="2">
    <source>
        <dbReference type="ARBA" id="ARBA00022649"/>
    </source>
</evidence>
<feature type="domain" description="PIN" evidence="8">
    <location>
        <begin position="8"/>
        <end position="123"/>
    </location>
</feature>
<comment type="similarity">
    <text evidence="7">Belongs to the PINc/VapC protein family.</text>
</comment>
<evidence type="ECO:0000256" key="4">
    <source>
        <dbReference type="ARBA" id="ARBA00022723"/>
    </source>
</evidence>
<proteinExistence type="inferred from homology"/>
<evidence type="ECO:0000256" key="6">
    <source>
        <dbReference type="ARBA" id="ARBA00022842"/>
    </source>
</evidence>
<keyword evidence="5" id="KW-0378">Hydrolase</keyword>
<evidence type="ECO:0000256" key="5">
    <source>
        <dbReference type="ARBA" id="ARBA00022801"/>
    </source>
</evidence>
<dbReference type="EMBL" id="SNWQ01000021">
    <property type="protein sequence ID" value="TDO35767.1"/>
    <property type="molecule type" value="Genomic_DNA"/>
</dbReference>
<evidence type="ECO:0000313" key="10">
    <source>
        <dbReference type="Proteomes" id="UP000295388"/>
    </source>
</evidence>
<dbReference type="InterPro" id="IPR050556">
    <property type="entry name" value="Type_II_TA_system_RNase"/>
</dbReference>